<feature type="region of interest" description="Disordered" evidence="1">
    <location>
        <begin position="296"/>
        <end position="333"/>
    </location>
</feature>
<gene>
    <name evidence="2" type="ORF">EZS28_016872</name>
</gene>
<sequence length="333" mass="38960">MGNNSSNPYPKYQFPYRQPVDFSWGSYIEFCSCQSEDNINKNFQDNYRNKTIDLEGYITQVSDTQAKLLLDPSDSYSTNSEVTLHMNKEVLDSYGSDKFVLKQVVKFRGKFTSIGQIRNHQMELVKYDPNIRPELEITYEHFLSLFGSKAQKQADYYFNNYFRNRVIQVKGTIQGSIPNVNHDKHELIIPFELIVDDPNIHHEQVKLLIDQIQSGQSVQNEITLRQLRSNIPILITVKFHRRGNPHILSLVSIDHVFNRTETNKGSNSTFFGQSGFWGIVGSSIIAGFDYWRRNRENKENQEKVKNQIKQEYDGIKQQQKEDMKKKWKEKGKQ</sequence>
<dbReference type="Proteomes" id="UP000324800">
    <property type="component" value="Unassembled WGS sequence"/>
</dbReference>
<accession>A0A5J4VZC3</accession>
<dbReference type="EMBL" id="SNRW01004309">
    <property type="protein sequence ID" value="KAA6387599.1"/>
    <property type="molecule type" value="Genomic_DNA"/>
</dbReference>
<dbReference type="AlphaFoldDB" id="A0A5J4VZC3"/>
<proteinExistence type="predicted"/>
<evidence type="ECO:0000313" key="2">
    <source>
        <dbReference type="EMBL" id="KAA6387599.1"/>
    </source>
</evidence>
<comment type="caution">
    <text evidence="2">The sequence shown here is derived from an EMBL/GenBank/DDBJ whole genome shotgun (WGS) entry which is preliminary data.</text>
</comment>
<evidence type="ECO:0000256" key="1">
    <source>
        <dbReference type="SAM" id="MobiDB-lite"/>
    </source>
</evidence>
<reference evidence="2 3" key="1">
    <citation type="submission" date="2019-03" db="EMBL/GenBank/DDBJ databases">
        <title>Single cell metagenomics reveals metabolic interactions within the superorganism composed of flagellate Streblomastix strix and complex community of Bacteroidetes bacteria on its surface.</title>
        <authorList>
            <person name="Treitli S.C."/>
            <person name="Kolisko M."/>
            <person name="Husnik F."/>
            <person name="Keeling P."/>
            <person name="Hampl V."/>
        </authorList>
    </citation>
    <scope>NUCLEOTIDE SEQUENCE [LARGE SCALE GENOMIC DNA]</scope>
    <source>
        <strain evidence="2">ST1C</strain>
    </source>
</reference>
<name>A0A5J4VZC3_9EUKA</name>
<evidence type="ECO:0000313" key="3">
    <source>
        <dbReference type="Proteomes" id="UP000324800"/>
    </source>
</evidence>
<organism evidence="2 3">
    <name type="scientific">Streblomastix strix</name>
    <dbReference type="NCBI Taxonomy" id="222440"/>
    <lineage>
        <taxon>Eukaryota</taxon>
        <taxon>Metamonada</taxon>
        <taxon>Preaxostyla</taxon>
        <taxon>Oxymonadida</taxon>
        <taxon>Streblomastigidae</taxon>
        <taxon>Streblomastix</taxon>
    </lineage>
</organism>
<protein>
    <submittedName>
        <fullName evidence="2">Uncharacterized protein</fullName>
    </submittedName>
</protein>